<sequence length="440" mass="48408">MFGARVEEEFVNNANSRPPRETGGSIKLLLAVLIAGLAGFIFWAANYEIEEVTRGLGQVVPSSQIQVIQSLESGIVSKINVEEGDIVNAGDELIRIDDTAAGSQEGELRKREAALLAEFVRIQAEATNSGNLVFTNELQSRAPDAVAAQREVYLSRRTQFETEVLVLRDQLAQRKGELEELEALREKLQKQVAPLLIEVELTEGLVESGAVPEVEFLRLEGRLAELEGELAISNARLPKTRAAIREAENQIAAAQSSYVLAARERMTLVQADLSVLKEALRAATDRVTRTSLRAPVRGAVKTVHITTIGAVVQSGARLVEIVPIDDRLLVEARIRPKDVAFVRPGDPASVKITAYDYTTYGDLDGRVERIGVDTIEDSEGEKFFRVMVRTEESNLAERGEALPISPGMIAQVDIQTGRKTVLKYLMRPFSRAKAEALRER</sequence>
<evidence type="ECO:0000256" key="7">
    <source>
        <dbReference type="ARBA" id="ARBA00022989"/>
    </source>
</evidence>
<dbReference type="InterPro" id="IPR010129">
    <property type="entry name" value="T1SS_HlyD"/>
</dbReference>
<keyword evidence="8 9" id="KW-0472">Membrane</keyword>
<evidence type="ECO:0000256" key="4">
    <source>
        <dbReference type="ARBA" id="ARBA00022475"/>
    </source>
</evidence>
<keyword evidence="7 9" id="KW-1133">Transmembrane helix</keyword>
<evidence type="ECO:0000259" key="12">
    <source>
        <dbReference type="Pfam" id="PF26002"/>
    </source>
</evidence>
<keyword evidence="10" id="KW-0175">Coiled coil</keyword>
<dbReference type="Proteomes" id="UP000184191">
    <property type="component" value="Unassembled WGS sequence"/>
</dbReference>
<dbReference type="Pfam" id="PF26002">
    <property type="entry name" value="Beta-barrel_AprE"/>
    <property type="match status" value="1"/>
</dbReference>
<evidence type="ECO:0000259" key="11">
    <source>
        <dbReference type="Pfam" id="PF25994"/>
    </source>
</evidence>
<protein>
    <recommendedName>
        <fullName evidence="9">Membrane fusion protein (MFP) family protein</fullName>
    </recommendedName>
</protein>
<evidence type="ECO:0000256" key="9">
    <source>
        <dbReference type="RuleBase" id="RU365093"/>
    </source>
</evidence>
<dbReference type="RefSeq" id="WP_073200986.1">
    <property type="nucleotide sequence ID" value="NZ_FRBN01000048.1"/>
</dbReference>
<evidence type="ECO:0000313" key="14">
    <source>
        <dbReference type="Proteomes" id="UP000184191"/>
    </source>
</evidence>
<comment type="similarity">
    <text evidence="2 9">Belongs to the membrane fusion protein (MFP) (TC 8.A.1) family.</text>
</comment>
<keyword evidence="4 9" id="KW-1003">Cell membrane</keyword>
<dbReference type="AlphaFoldDB" id="A0A1M7DRD7"/>
<keyword evidence="14" id="KW-1185">Reference proteome</keyword>
<evidence type="ECO:0000256" key="5">
    <source>
        <dbReference type="ARBA" id="ARBA00022519"/>
    </source>
</evidence>
<dbReference type="OrthoDB" id="9810980at2"/>
<dbReference type="PANTHER" id="PTHR30386:SF26">
    <property type="entry name" value="TRANSPORT PROTEIN COMB"/>
    <property type="match status" value="1"/>
</dbReference>
<keyword evidence="3 9" id="KW-0813">Transport</keyword>
<evidence type="ECO:0000256" key="1">
    <source>
        <dbReference type="ARBA" id="ARBA00004377"/>
    </source>
</evidence>
<feature type="coiled-coil region" evidence="10">
    <location>
        <begin position="237"/>
        <end position="264"/>
    </location>
</feature>
<feature type="domain" description="AprE-like beta-barrel" evidence="12">
    <location>
        <begin position="328"/>
        <end position="417"/>
    </location>
</feature>
<name>A0A1M7DRD7_9RHOB</name>
<dbReference type="GO" id="GO:0009306">
    <property type="term" value="P:protein secretion"/>
    <property type="evidence" value="ECO:0007669"/>
    <property type="project" value="InterPro"/>
</dbReference>
<evidence type="ECO:0000256" key="2">
    <source>
        <dbReference type="ARBA" id="ARBA00009477"/>
    </source>
</evidence>
<dbReference type="EMBL" id="FRBN01000048">
    <property type="protein sequence ID" value="SHL81967.1"/>
    <property type="molecule type" value="Genomic_DNA"/>
</dbReference>
<dbReference type="GO" id="GO:0005886">
    <property type="term" value="C:plasma membrane"/>
    <property type="evidence" value="ECO:0007669"/>
    <property type="project" value="UniProtKB-SubCell"/>
</dbReference>
<evidence type="ECO:0000313" key="13">
    <source>
        <dbReference type="EMBL" id="SHL81967.1"/>
    </source>
</evidence>
<dbReference type="InterPro" id="IPR058781">
    <property type="entry name" value="HH_AprE-like"/>
</dbReference>
<dbReference type="Gene3D" id="2.40.50.100">
    <property type="match status" value="1"/>
</dbReference>
<evidence type="ECO:0000256" key="8">
    <source>
        <dbReference type="ARBA" id="ARBA00023136"/>
    </source>
</evidence>
<gene>
    <name evidence="13" type="ORF">SAMN05444414_1483</name>
</gene>
<reference evidence="14" key="1">
    <citation type="submission" date="2016-11" db="EMBL/GenBank/DDBJ databases">
        <authorList>
            <person name="Varghese N."/>
            <person name="Submissions S."/>
        </authorList>
    </citation>
    <scope>NUCLEOTIDE SEQUENCE [LARGE SCALE GENOMIC DNA]</scope>
    <source>
        <strain evidence="14">DSM 29327</strain>
    </source>
</reference>
<dbReference type="PANTHER" id="PTHR30386">
    <property type="entry name" value="MEMBRANE FUSION SUBUNIT OF EMRAB-TOLC MULTIDRUG EFFLUX PUMP"/>
    <property type="match status" value="1"/>
</dbReference>
<evidence type="ECO:0000256" key="10">
    <source>
        <dbReference type="SAM" id="Coils"/>
    </source>
</evidence>
<dbReference type="NCBIfam" id="TIGR01843">
    <property type="entry name" value="type_I_hlyD"/>
    <property type="match status" value="1"/>
</dbReference>
<feature type="transmembrane region" description="Helical" evidence="9">
    <location>
        <begin position="26"/>
        <end position="45"/>
    </location>
</feature>
<dbReference type="InterPro" id="IPR058982">
    <property type="entry name" value="Beta-barrel_AprE"/>
</dbReference>
<proteinExistence type="inferred from homology"/>
<dbReference type="Gene3D" id="2.40.30.170">
    <property type="match status" value="1"/>
</dbReference>
<dbReference type="STRING" id="1054996.SAMN05444414_1483"/>
<organism evidence="13 14">
    <name type="scientific">Roseovarius marisflavi</name>
    <dbReference type="NCBI Taxonomy" id="1054996"/>
    <lineage>
        <taxon>Bacteria</taxon>
        <taxon>Pseudomonadati</taxon>
        <taxon>Pseudomonadota</taxon>
        <taxon>Alphaproteobacteria</taxon>
        <taxon>Rhodobacterales</taxon>
        <taxon>Roseobacteraceae</taxon>
        <taxon>Roseovarius</taxon>
    </lineage>
</organism>
<dbReference type="InterPro" id="IPR006144">
    <property type="entry name" value="Secretion_HlyD_CS"/>
</dbReference>
<accession>A0A1M7DRD7</accession>
<dbReference type="PROSITE" id="PS00543">
    <property type="entry name" value="HLYD_FAMILY"/>
    <property type="match status" value="1"/>
</dbReference>
<evidence type="ECO:0000256" key="3">
    <source>
        <dbReference type="ARBA" id="ARBA00022448"/>
    </source>
</evidence>
<feature type="coiled-coil region" evidence="10">
    <location>
        <begin position="164"/>
        <end position="198"/>
    </location>
</feature>
<feature type="domain" description="AprE-like long alpha-helical hairpin" evidence="11">
    <location>
        <begin position="102"/>
        <end position="286"/>
    </location>
</feature>
<evidence type="ECO:0000256" key="6">
    <source>
        <dbReference type="ARBA" id="ARBA00022692"/>
    </source>
</evidence>
<comment type="subcellular location">
    <subcellularLocation>
        <location evidence="1 9">Cell inner membrane</location>
        <topology evidence="1 9">Single-pass membrane protein</topology>
    </subcellularLocation>
</comment>
<keyword evidence="6 9" id="KW-0812">Transmembrane</keyword>
<dbReference type="Pfam" id="PF25994">
    <property type="entry name" value="HH_AprE"/>
    <property type="match status" value="1"/>
</dbReference>
<keyword evidence="5 9" id="KW-0997">Cell inner membrane</keyword>
<dbReference type="InterPro" id="IPR050739">
    <property type="entry name" value="MFP"/>
</dbReference>
<dbReference type="PRINTS" id="PR01490">
    <property type="entry name" value="RTXTOXIND"/>
</dbReference>